<comment type="caution">
    <text evidence="3">The sequence shown here is derived from an EMBL/GenBank/DDBJ whole genome shotgun (WGS) entry which is preliminary data.</text>
</comment>
<evidence type="ECO:0000256" key="1">
    <source>
        <dbReference type="SAM" id="Phobius"/>
    </source>
</evidence>
<evidence type="ECO:0000313" key="4">
    <source>
        <dbReference type="Proteomes" id="UP000549616"/>
    </source>
</evidence>
<accession>A0A853B174</accession>
<gene>
    <name evidence="3" type="ORF">HNR02_001955</name>
</gene>
<dbReference type="Gene3D" id="1.20.144.10">
    <property type="entry name" value="Phosphatidic acid phosphatase type 2/haloperoxidase"/>
    <property type="match status" value="1"/>
</dbReference>
<dbReference type="RefSeq" id="WP_179772838.1">
    <property type="nucleotide sequence ID" value="NZ_JACCFK010000001.1"/>
</dbReference>
<keyword evidence="4" id="KW-1185">Reference proteome</keyword>
<evidence type="ECO:0000313" key="3">
    <source>
        <dbReference type="EMBL" id="NYI88632.1"/>
    </source>
</evidence>
<keyword evidence="1" id="KW-1133">Transmembrane helix</keyword>
<feature type="transmembrane region" description="Helical" evidence="1">
    <location>
        <begin position="105"/>
        <end position="127"/>
    </location>
</feature>
<sequence length="287" mass="29418">MADLDPAAGRTPVHTKWQRTSAAWYLIGFLAIYLVAVCTPWGQRAENSLFGGEGSRPAWIHEWSGAYGTTGPVLPPLGATATPALIAGLVALVVVTLVRRCWWQGCAAIGTAVATVGATEVFSKLLLPRPDLVNAHVALTAASFPSGHVAVPAGLVLGAAFVASPRIRPFVTAAGMVWIGVTAAAVQALYHHRPSDVLGATVLACAFHLLAARLLPAAGPDSARHPRALPVAAFALSAAGALAAGARTDSAAESLVFATSAFGCGVLAWSATATGNVRRRVRAPRAS</sequence>
<proteinExistence type="predicted"/>
<reference evidence="3 4" key="1">
    <citation type="submission" date="2020-07" db="EMBL/GenBank/DDBJ databases">
        <title>Sequencing the genomes of 1000 actinobacteria strains.</title>
        <authorList>
            <person name="Klenk H.-P."/>
        </authorList>
    </citation>
    <scope>NUCLEOTIDE SEQUENCE [LARGE SCALE GENOMIC DNA]</scope>
    <source>
        <strain evidence="3 4">DSM 104006</strain>
    </source>
</reference>
<dbReference type="InterPro" id="IPR036938">
    <property type="entry name" value="PAP2/HPO_sf"/>
</dbReference>
<feature type="transmembrane region" description="Helical" evidence="1">
    <location>
        <begin position="254"/>
        <end position="277"/>
    </location>
</feature>
<keyword evidence="1" id="KW-0472">Membrane</keyword>
<dbReference type="AlphaFoldDB" id="A0A853B174"/>
<feature type="transmembrane region" description="Helical" evidence="1">
    <location>
        <begin position="77"/>
        <end position="98"/>
    </location>
</feature>
<feature type="transmembrane region" description="Helical" evidence="1">
    <location>
        <begin position="22"/>
        <end position="42"/>
    </location>
</feature>
<feature type="transmembrane region" description="Helical" evidence="1">
    <location>
        <begin position="197"/>
        <end position="216"/>
    </location>
</feature>
<name>A0A853B174_9PSEU</name>
<feature type="domain" description="Phosphatidic acid phosphatase type 2/haloperoxidase" evidence="2">
    <location>
        <begin position="107"/>
        <end position="216"/>
    </location>
</feature>
<feature type="transmembrane region" description="Helical" evidence="1">
    <location>
        <begin position="139"/>
        <end position="163"/>
    </location>
</feature>
<feature type="transmembrane region" description="Helical" evidence="1">
    <location>
        <begin position="228"/>
        <end position="248"/>
    </location>
</feature>
<feature type="transmembrane region" description="Helical" evidence="1">
    <location>
        <begin position="170"/>
        <end position="191"/>
    </location>
</feature>
<dbReference type="SUPFAM" id="SSF48317">
    <property type="entry name" value="Acid phosphatase/Vanadium-dependent haloperoxidase"/>
    <property type="match status" value="1"/>
</dbReference>
<organism evidence="3 4">
    <name type="scientific">Amycolatopsis endophytica</name>
    <dbReference type="NCBI Taxonomy" id="860233"/>
    <lineage>
        <taxon>Bacteria</taxon>
        <taxon>Bacillati</taxon>
        <taxon>Actinomycetota</taxon>
        <taxon>Actinomycetes</taxon>
        <taxon>Pseudonocardiales</taxon>
        <taxon>Pseudonocardiaceae</taxon>
        <taxon>Amycolatopsis</taxon>
    </lineage>
</organism>
<dbReference type="Proteomes" id="UP000549616">
    <property type="component" value="Unassembled WGS sequence"/>
</dbReference>
<evidence type="ECO:0000259" key="2">
    <source>
        <dbReference type="Pfam" id="PF01569"/>
    </source>
</evidence>
<dbReference type="Pfam" id="PF01569">
    <property type="entry name" value="PAP2"/>
    <property type="match status" value="1"/>
</dbReference>
<dbReference type="EMBL" id="JACCFK010000001">
    <property type="protein sequence ID" value="NYI88632.1"/>
    <property type="molecule type" value="Genomic_DNA"/>
</dbReference>
<keyword evidence="1" id="KW-0812">Transmembrane</keyword>
<protein>
    <recommendedName>
        <fullName evidence="2">Phosphatidic acid phosphatase type 2/haloperoxidase domain-containing protein</fullName>
    </recommendedName>
</protein>
<dbReference type="InterPro" id="IPR000326">
    <property type="entry name" value="PAP2/HPO"/>
</dbReference>